<reference evidence="1" key="2">
    <citation type="submission" date="2020-05" db="UniProtKB">
        <authorList>
            <consortium name="EnsemblMetazoa"/>
        </authorList>
    </citation>
    <scope>IDENTIFICATION</scope>
    <source>
        <strain evidence="1">IAEA</strain>
    </source>
</reference>
<dbReference type="AlphaFoldDB" id="A0A1B0BF76"/>
<name>A0A1B0BF76_9MUSC</name>
<evidence type="ECO:0000313" key="1">
    <source>
        <dbReference type="EnsemblMetazoa" id="GPPI028106-PA"/>
    </source>
</evidence>
<dbReference type="EMBL" id="JXJN01013297">
    <property type="status" value="NOT_ANNOTATED_CDS"/>
    <property type="molecule type" value="Genomic_DNA"/>
</dbReference>
<organism evidence="1 2">
    <name type="scientific">Glossina palpalis gambiensis</name>
    <dbReference type="NCBI Taxonomy" id="67801"/>
    <lineage>
        <taxon>Eukaryota</taxon>
        <taxon>Metazoa</taxon>
        <taxon>Ecdysozoa</taxon>
        <taxon>Arthropoda</taxon>
        <taxon>Hexapoda</taxon>
        <taxon>Insecta</taxon>
        <taxon>Pterygota</taxon>
        <taxon>Neoptera</taxon>
        <taxon>Endopterygota</taxon>
        <taxon>Diptera</taxon>
        <taxon>Brachycera</taxon>
        <taxon>Muscomorpha</taxon>
        <taxon>Hippoboscoidea</taxon>
        <taxon>Glossinidae</taxon>
        <taxon>Glossina</taxon>
    </lineage>
</organism>
<sequence length="161" mass="19235">MSVGYYWESIWWFPVLLGTYPTRNILAISIRKEAFQQQRNIYKNIEQASTVRCAYDGQRDLQTDIVNCGCVRWLFLAKRFLQKRQYLPQKFIWVRALHAAERDKLEGDRERKHIGTLPQISSSARQLLRSSRYLSLFNFRLCPLQKFIDVLLYINDTKRLN</sequence>
<reference evidence="2" key="1">
    <citation type="submission" date="2015-01" db="EMBL/GenBank/DDBJ databases">
        <authorList>
            <person name="Aksoy S."/>
            <person name="Warren W."/>
            <person name="Wilson R.K."/>
        </authorList>
    </citation>
    <scope>NUCLEOTIDE SEQUENCE [LARGE SCALE GENOMIC DNA]</scope>
    <source>
        <strain evidence="2">IAEA</strain>
    </source>
</reference>
<keyword evidence="2" id="KW-1185">Reference proteome</keyword>
<proteinExistence type="predicted"/>
<evidence type="ECO:0000313" key="2">
    <source>
        <dbReference type="Proteomes" id="UP000092460"/>
    </source>
</evidence>
<accession>A0A1B0BF76</accession>
<dbReference type="EMBL" id="JXJN01013298">
    <property type="status" value="NOT_ANNOTATED_CDS"/>
    <property type="molecule type" value="Genomic_DNA"/>
</dbReference>
<dbReference type="Proteomes" id="UP000092460">
    <property type="component" value="Unassembled WGS sequence"/>
</dbReference>
<dbReference type="EnsemblMetazoa" id="GPPI028106-RA">
    <property type="protein sequence ID" value="GPPI028106-PA"/>
    <property type="gene ID" value="GPPI028106"/>
</dbReference>
<protein>
    <submittedName>
        <fullName evidence="1">Uncharacterized protein</fullName>
    </submittedName>
</protein>
<dbReference type="VEuPathDB" id="VectorBase:GPPI028106"/>